<evidence type="ECO:0000313" key="1">
    <source>
        <dbReference type="EMBL" id="MCA0131331.1"/>
    </source>
</evidence>
<evidence type="ECO:0008006" key="3">
    <source>
        <dbReference type="Google" id="ProtNLM"/>
    </source>
</evidence>
<dbReference type="Proteomes" id="UP001198901">
    <property type="component" value="Unassembled WGS sequence"/>
</dbReference>
<sequence>MNKLLKTAWTLGILLTVSLLYHCGSPKTATVFQEQTEFKIKKVYFQEWYAGIDVGGTGVNIFVPVANKPDYIQIDSVFFRNLKGKLEEKGGRYTAILKNKSKEYVFNPNYNSSQYPFKIRNNECVISYVEKGEIKYLKVQQPKEFAGTYYENGAPSKYSRPKADGLATLDIENDN</sequence>
<keyword evidence="2" id="KW-1185">Reference proteome</keyword>
<gene>
    <name evidence="1" type="ORF">LBU54_01955</name>
</gene>
<dbReference type="EMBL" id="JAIUJR010000001">
    <property type="protein sequence ID" value="MCA0131331.1"/>
    <property type="molecule type" value="Genomic_DNA"/>
</dbReference>
<evidence type="ECO:0000313" key="2">
    <source>
        <dbReference type="Proteomes" id="UP001198901"/>
    </source>
</evidence>
<dbReference type="RefSeq" id="WP_224524922.1">
    <property type="nucleotide sequence ID" value="NZ_JAIUJR010000001.1"/>
</dbReference>
<comment type="caution">
    <text evidence="1">The sequence shown here is derived from an EMBL/GenBank/DDBJ whole genome shotgun (WGS) entry which is preliminary data.</text>
</comment>
<accession>A0ABS7XQL3</accession>
<proteinExistence type="predicted"/>
<protein>
    <recommendedName>
        <fullName evidence="3">Lipoprotein</fullName>
    </recommendedName>
</protein>
<organism evidence="1 2">
    <name type="scientific">Winogradskyella alexanderae</name>
    <dbReference type="NCBI Taxonomy" id="2877123"/>
    <lineage>
        <taxon>Bacteria</taxon>
        <taxon>Pseudomonadati</taxon>
        <taxon>Bacteroidota</taxon>
        <taxon>Flavobacteriia</taxon>
        <taxon>Flavobacteriales</taxon>
        <taxon>Flavobacteriaceae</taxon>
        <taxon>Winogradskyella</taxon>
    </lineage>
</organism>
<reference evidence="2" key="1">
    <citation type="submission" date="2023-07" db="EMBL/GenBank/DDBJ databases">
        <authorList>
            <person name="Yue Y."/>
        </authorList>
    </citation>
    <scope>NUCLEOTIDE SEQUENCE [LARGE SCALE GENOMIC DNA]</scope>
    <source>
        <strain evidence="2">D23</strain>
    </source>
</reference>
<name>A0ABS7XQL3_9FLAO</name>